<dbReference type="SMART" id="SM00283">
    <property type="entry name" value="MA"/>
    <property type="match status" value="1"/>
</dbReference>
<dbReference type="InterPro" id="IPR004089">
    <property type="entry name" value="MCPsignal_dom"/>
</dbReference>
<dbReference type="InterPro" id="IPR003660">
    <property type="entry name" value="HAMP_dom"/>
</dbReference>
<feature type="coiled-coil region" evidence="4">
    <location>
        <begin position="247"/>
        <end position="292"/>
    </location>
</feature>
<evidence type="ECO:0000256" key="2">
    <source>
        <dbReference type="ARBA" id="ARBA00029447"/>
    </source>
</evidence>
<evidence type="ECO:0000259" key="8">
    <source>
        <dbReference type="PROSITE" id="PS50885"/>
    </source>
</evidence>
<reference evidence="9 10" key="1">
    <citation type="submission" date="2019-03" db="EMBL/GenBank/DDBJ databases">
        <title>Genomic Encyclopedia of Type Strains, Phase IV (KMG-IV): sequencing the most valuable type-strain genomes for metagenomic binning, comparative biology and taxonomic classification.</title>
        <authorList>
            <person name="Goeker M."/>
        </authorList>
    </citation>
    <scope>NUCLEOTIDE SEQUENCE [LARGE SCALE GENOMIC DNA]</scope>
    <source>
        <strain evidence="9 10">DSM 2132</strain>
    </source>
</reference>
<comment type="similarity">
    <text evidence="2">Belongs to the methyl-accepting chemotaxis (MCP) protein family.</text>
</comment>
<dbReference type="RefSeq" id="WP_132709175.1">
    <property type="nucleotide sequence ID" value="NZ_JACIGF010000010.1"/>
</dbReference>
<keyword evidence="1 3" id="KW-0807">Transducer</keyword>
<feature type="domain" description="Methyl-accepting transducer" evidence="7">
    <location>
        <begin position="447"/>
        <end position="683"/>
    </location>
</feature>
<name>A0A4R2PCZ1_RHOSA</name>
<feature type="region of interest" description="Disordered" evidence="5">
    <location>
        <begin position="456"/>
        <end position="477"/>
    </location>
</feature>
<keyword evidence="4" id="KW-0175">Coiled coil</keyword>
<dbReference type="InParanoid" id="A0A4R2PCZ1"/>
<dbReference type="OrthoDB" id="7441210at2"/>
<dbReference type="PANTHER" id="PTHR32089:SF112">
    <property type="entry name" value="LYSOZYME-LIKE PROTEIN-RELATED"/>
    <property type="match status" value="1"/>
</dbReference>
<organism evidence="9 10">
    <name type="scientific">Rhodothalassium salexigens DSM 2132</name>
    <dbReference type="NCBI Taxonomy" id="1188247"/>
    <lineage>
        <taxon>Bacteria</taxon>
        <taxon>Pseudomonadati</taxon>
        <taxon>Pseudomonadota</taxon>
        <taxon>Alphaproteobacteria</taxon>
        <taxon>Rhodothalassiales</taxon>
        <taxon>Rhodothalassiaceae</taxon>
        <taxon>Rhodothalassium</taxon>
    </lineage>
</organism>
<evidence type="ECO:0000259" key="7">
    <source>
        <dbReference type="PROSITE" id="PS50111"/>
    </source>
</evidence>
<evidence type="ECO:0000313" key="9">
    <source>
        <dbReference type="EMBL" id="TCP31951.1"/>
    </source>
</evidence>
<gene>
    <name evidence="9" type="ORF">EV659_11027</name>
</gene>
<feature type="domain" description="HAMP" evidence="8">
    <location>
        <begin position="324"/>
        <end position="377"/>
    </location>
</feature>
<keyword evidence="6" id="KW-0812">Transmembrane</keyword>
<keyword evidence="6" id="KW-0472">Membrane</keyword>
<proteinExistence type="inferred from homology"/>
<keyword evidence="6" id="KW-1133">Transmembrane helix</keyword>
<dbReference type="Proteomes" id="UP000295399">
    <property type="component" value="Unassembled WGS sequence"/>
</dbReference>
<dbReference type="SMART" id="SM00304">
    <property type="entry name" value="HAMP"/>
    <property type="match status" value="2"/>
</dbReference>
<evidence type="ECO:0000256" key="5">
    <source>
        <dbReference type="SAM" id="MobiDB-lite"/>
    </source>
</evidence>
<evidence type="ECO:0000256" key="4">
    <source>
        <dbReference type="SAM" id="Coils"/>
    </source>
</evidence>
<feature type="transmembrane region" description="Helical" evidence="6">
    <location>
        <begin position="12"/>
        <end position="32"/>
    </location>
</feature>
<dbReference type="SUPFAM" id="SSF58104">
    <property type="entry name" value="Methyl-accepting chemotaxis protein (MCP) signaling domain"/>
    <property type="match status" value="1"/>
</dbReference>
<dbReference type="Pfam" id="PF00015">
    <property type="entry name" value="MCPsignal"/>
    <property type="match status" value="1"/>
</dbReference>
<accession>A0A4R2PCZ1</accession>
<dbReference type="EMBL" id="SLXO01000010">
    <property type="protein sequence ID" value="TCP31951.1"/>
    <property type="molecule type" value="Genomic_DNA"/>
</dbReference>
<keyword evidence="10" id="KW-1185">Reference proteome</keyword>
<evidence type="ECO:0000256" key="1">
    <source>
        <dbReference type="ARBA" id="ARBA00023224"/>
    </source>
</evidence>
<dbReference type="GO" id="GO:0007165">
    <property type="term" value="P:signal transduction"/>
    <property type="evidence" value="ECO:0007669"/>
    <property type="project" value="UniProtKB-KW"/>
</dbReference>
<comment type="caution">
    <text evidence="9">The sequence shown here is derived from an EMBL/GenBank/DDBJ whole genome shotgun (WGS) entry which is preliminary data.</text>
</comment>
<feature type="compositionally biased region" description="Basic and acidic residues" evidence="5">
    <location>
        <begin position="388"/>
        <end position="413"/>
    </location>
</feature>
<sequence length="703" mass="74999">MFERFRRIGIGTWIAGTLGLVIALFFLSNLAVQDRLATVRKADRSIRAAEVVALAADRYLLALTDLGARLKEYAYAPTAEHRAAVDAAFAETDRRLTRLDTRLAAADAGDLAAALDQRWQAYRAKLESVLQRAELDAEGLALVLFGVGQLIDSTPDLSALLRQVAPDTAAETAAALMPSARDLRDRALAYAATGSDTALAAVEEALDAHAALLDRAKAALLGARIERAQFRTFIFVRGDFEKVQSGVRQKQGEVRGFQAALEQLNAAQAAVSEAAERALADLQASREAALNRLSGSVDAANRVALRWAMAALALAIAMVGVLHLRLVRPIRRITAALSALARQEREVNIPYEHRGDEIGALAQAARVFSSHAAEMERVNARRLEAERVAADEREQRRREEEHRKAEAAADRQRQAQAAERARHQAMVALADRFERDIMAVATRVLEAAEQVRGSADTMKANAGRTRDQAGASAEATETAADTVRQMALTAQALGAGMARISACLAQSHTVSGAASDKAGRSQRAVRRLRDAAAEIGKGLDLITDIADQTNLLALNATIEAARAGDAGRGFAVVATEVKTLAGQSAKATEQIAGFIDEVRAATRHVADDIDGIVATIATLGSATDEAAEAAGEQERAAGSITERVDATVDETDRVRTSIDDMHRAAEETGRVADSVFEASRALTEDAEALRARVTALAAEIRAA</sequence>
<dbReference type="PROSITE" id="PS50885">
    <property type="entry name" value="HAMP"/>
    <property type="match status" value="1"/>
</dbReference>
<evidence type="ECO:0000256" key="6">
    <source>
        <dbReference type="SAM" id="Phobius"/>
    </source>
</evidence>
<dbReference type="CDD" id="cd06225">
    <property type="entry name" value="HAMP"/>
    <property type="match status" value="1"/>
</dbReference>
<protein>
    <submittedName>
        <fullName evidence="9">HAMP domain-containing protein</fullName>
    </submittedName>
</protein>
<dbReference type="Pfam" id="PF00672">
    <property type="entry name" value="HAMP"/>
    <property type="match status" value="1"/>
</dbReference>
<dbReference type="AlphaFoldDB" id="A0A4R2PCZ1"/>
<dbReference type="PANTHER" id="PTHR32089">
    <property type="entry name" value="METHYL-ACCEPTING CHEMOTAXIS PROTEIN MCPB"/>
    <property type="match status" value="1"/>
</dbReference>
<dbReference type="GO" id="GO:0016020">
    <property type="term" value="C:membrane"/>
    <property type="evidence" value="ECO:0007669"/>
    <property type="project" value="InterPro"/>
</dbReference>
<evidence type="ECO:0000313" key="10">
    <source>
        <dbReference type="Proteomes" id="UP000295399"/>
    </source>
</evidence>
<evidence type="ECO:0000256" key="3">
    <source>
        <dbReference type="PROSITE-ProRule" id="PRU00284"/>
    </source>
</evidence>
<dbReference type="Gene3D" id="1.10.287.950">
    <property type="entry name" value="Methyl-accepting chemotaxis protein"/>
    <property type="match status" value="1"/>
</dbReference>
<feature type="region of interest" description="Disordered" evidence="5">
    <location>
        <begin position="388"/>
        <end position="419"/>
    </location>
</feature>
<dbReference type="PROSITE" id="PS50111">
    <property type="entry name" value="CHEMOTAXIS_TRANSDUC_2"/>
    <property type="match status" value="1"/>
</dbReference>
<dbReference type="Gene3D" id="6.10.340.10">
    <property type="match status" value="1"/>
</dbReference>
<feature type="transmembrane region" description="Helical" evidence="6">
    <location>
        <begin position="304"/>
        <end position="324"/>
    </location>
</feature>